<dbReference type="InterPro" id="IPR036834">
    <property type="entry name" value="Bcl-2-like_sf"/>
</dbReference>
<proteinExistence type="predicted"/>
<feature type="region of interest" description="Disordered" evidence="3">
    <location>
        <begin position="61"/>
        <end position="134"/>
    </location>
</feature>
<evidence type="ECO:0000313" key="4">
    <source>
        <dbReference type="EMBL" id="JAR84381.1"/>
    </source>
</evidence>
<dbReference type="GeneTree" id="ENSGT00940000154318"/>
<dbReference type="GO" id="GO:2001236">
    <property type="term" value="P:regulation of extrinsic apoptotic signaling pathway"/>
    <property type="evidence" value="ECO:0007669"/>
    <property type="project" value="TreeGrafter"/>
</dbReference>
<reference evidence="5" key="2">
    <citation type="submission" date="2025-05" db="UniProtKB">
        <authorList>
            <consortium name="Ensembl"/>
        </authorList>
    </citation>
    <scope>IDENTIFICATION</scope>
</reference>
<evidence type="ECO:0000313" key="5">
    <source>
        <dbReference type="Ensembl" id="ENSFHEP00000035148.1"/>
    </source>
</evidence>
<organism evidence="4">
    <name type="scientific">Fundulus heteroclitus</name>
    <name type="common">Killifish</name>
    <name type="synonym">Mummichog</name>
    <dbReference type="NCBI Taxonomy" id="8078"/>
    <lineage>
        <taxon>Eukaryota</taxon>
        <taxon>Metazoa</taxon>
        <taxon>Chordata</taxon>
        <taxon>Craniata</taxon>
        <taxon>Vertebrata</taxon>
        <taxon>Euteleostomi</taxon>
        <taxon>Actinopterygii</taxon>
        <taxon>Neopterygii</taxon>
        <taxon>Teleostei</taxon>
        <taxon>Neoteleostei</taxon>
        <taxon>Acanthomorphata</taxon>
        <taxon>Ovalentaria</taxon>
        <taxon>Atherinomorphae</taxon>
        <taxon>Cyprinodontiformes</taxon>
        <taxon>Fundulidae</taxon>
        <taxon>Fundulus</taxon>
    </lineage>
</organism>
<protein>
    <submittedName>
        <fullName evidence="5">BCL2 like 12</fullName>
    </submittedName>
    <submittedName>
        <fullName evidence="4">Vacuolar-sorting protein SNF8</fullName>
    </submittedName>
</protein>
<dbReference type="GO" id="GO:0006915">
    <property type="term" value="P:apoptotic process"/>
    <property type="evidence" value="ECO:0007669"/>
    <property type="project" value="UniProtKB-KW"/>
</dbReference>
<accession>A0A147B0X6</accession>
<keyword evidence="1" id="KW-0597">Phosphoprotein</keyword>
<dbReference type="STRING" id="8078.ENSFHEP00000035148"/>
<evidence type="ECO:0000256" key="3">
    <source>
        <dbReference type="SAM" id="MobiDB-lite"/>
    </source>
</evidence>
<dbReference type="AlphaFoldDB" id="A0A147B0X6"/>
<feature type="compositionally biased region" description="Basic and acidic residues" evidence="3">
    <location>
        <begin position="63"/>
        <end position="86"/>
    </location>
</feature>
<dbReference type="EMBL" id="GCES01001942">
    <property type="protein sequence ID" value="JAR84381.1"/>
    <property type="molecule type" value="Transcribed_RNA"/>
</dbReference>
<keyword evidence="6" id="KW-1185">Reference proteome</keyword>
<dbReference type="Proteomes" id="UP000265000">
    <property type="component" value="Unplaced"/>
</dbReference>
<keyword evidence="2" id="KW-0053">Apoptosis</keyword>
<evidence type="ECO:0000256" key="2">
    <source>
        <dbReference type="ARBA" id="ARBA00022703"/>
    </source>
</evidence>
<dbReference type="SUPFAM" id="SSF56854">
    <property type="entry name" value="Bcl-2 inhibitors of programmed cell death"/>
    <property type="match status" value="1"/>
</dbReference>
<sequence>MSEPADRRCSVSSVSLIEIKAETHLVLQAFLERALSTSHKERPGRIAGAYEDYNQYSLTLQSKQKDGSDSQAEKEDEKKTGFKDLMKNFPRTSIIRGKGSLGKSSKAKQSHQTDDSLSPSSSSDEDESEKKMKLRQANIKKKLASFFKKKVKEIKEQSDLPSGRSATNDLVSPGHSADYYDEIAQKLENIVKKSTKIKSPSPGLKPPSVDDNEALAQQLVKLLCSEGDVMNTKIQENPELINKLSRLSYRSFENILDFFGKSQAAEAPPMKPSASPTLQRIAVSMEVYRRMVTATGTQRLNGHAERYMDNFVPWVKSHGGWENVLNIERTEEWD</sequence>
<dbReference type="PANTHER" id="PTHR14965">
    <property type="entry name" value="SI:CH73-248E21.1"/>
    <property type="match status" value="1"/>
</dbReference>
<name>A0A147B0X6_FUNHE</name>
<reference evidence="4" key="1">
    <citation type="submission" date="2015-01" db="EMBL/GenBank/DDBJ databases">
        <title>EvidentialGene: Evidence-directed Construction of Complete mRNA Transcriptomes without Genomes.</title>
        <authorList>
            <person name="Gilbert D.G."/>
        </authorList>
    </citation>
    <scope>NUCLEOTIDE SEQUENCE</scope>
</reference>
<evidence type="ECO:0000313" key="6">
    <source>
        <dbReference type="Proteomes" id="UP000265000"/>
    </source>
</evidence>
<dbReference type="Ensembl" id="ENSFHET00000030873.1">
    <property type="protein sequence ID" value="ENSFHEP00000035148.1"/>
    <property type="gene ID" value="ENSFHEG00000023189.1"/>
</dbReference>
<evidence type="ECO:0000256" key="1">
    <source>
        <dbReference type="ARBA" id="ARBA00022553"/>
    </source>
</evidence>
<dbReference type="PANTHER" id="PTHR14965:SF2">
    <property type="entry name" value="BCL-2-LIKE PROTEIN 12"/>
    <property type="match status" value="1"/>
</dbReference>